<comment type="caution">
    <text evidence="3">The sequence shown here is derived from an EMBL/GenBank/DDBJ whole genome shotgun (WGS) entry which is preliminary data.</text>
</comment>
<evidence type="ECO:0000313" key="3">
    <source>
        <dbReference type="EMBL" id="CAE7536169.1"/>
    </source>
</evidence>
<feature type="region of interest" description="Disordered" evidence="1">
    <location>
        <begin position="313"/>
        <end position="334"/>
    </location>
</feature>
<dbReference type="AlphaFoldDB" id="A0A812TQN8"/>
<sequence>MQATVQLAQLTKQLLQSKNKSEMQDSKKEKEWPWYNQDYQRVALAMVITGFVYLVTYGFIQMSAEVAVKNMRDPFQSIADVKVPSRYNGDTSGSCNTFEEALRGLTPSQQTFFESIMQKAYVLQIAGIKEQRRSVGWKWVECICVALTPIYISVSDSFGGEFQEPIKLMAILCCLFSMLCRLSPQGRGEALLFYSGLLRKVCWSYWSVSGVFQDDAVGLEDDKREKAQKFWTEIRQNKKTQLEQSQQAGQSHSTAGTEDPASSVNGTAYVDFLPDYLTETEIARAVLFQKFVSEVEDSPRYRSTLDFRACTTSRSPRIPHTSPPSSYYKGHSLPNSDSDLCRTYDQRQAPARESQHDISRWWRASRKAKMSCSEATDLQAPLPELFAAKIVMRRTNKKDLEGRQAMSRPKLTMQATKAAARATANDLEARDALTRTAFKVSQKTRPIRKKT</sequence>
<feature type="non-terminal residue" evidence="3">
    <location>
        <position position="451"/>
    </location>
</feature>
<keyword evidence="2" id="KW-0812">Transmembrane</keyword>
<proteinExistence type="predicted"/>
<keyword evidence="2" id="KW-1133">Transmembrane helix</keyword>
<keyword evidence="2" id="KW-0472">Membrane</keyword>
<feature type="transmembrane region" description="Helical" evidence="2">
    <location>
        <begin position="42"/>
        <end position="60"/>
    </location>
</feature>
<evidence type="ECO:0000256" key="2">
    <source>
        <dbReference type="SAM" id="Phobius"/>
    </source>
</evidence>
<evidence type="ECO:0000256" key="1">
    <source>
        <dbReference type="SAM" id="MobiDB-lite"/>
    </source>
</evidence>
<feature type="region of interest" description="Disordered" evidence="1">
    <location>
        <begin position="239"/>
        <end position="262"/>
    </location>
</feature>
<dbReference type="EMBL" id="CAJNIZ010032236">
    <property type="protein sequence ID" value="CAE7536169.1"/>
    <property type="molecule type" value="Genomic_DNA"/>
</dbReference>
<feature type="compositionally biased region" description="Polar residues" evidence="1">
    <location>
        <begin position="242"/>
        <end position="262"/>
    </location>
</feature>
<reference evidence="3" key="1">
    <citation type="submission" date="2021-02" db="EMBL/GenBank/DDBJ databases">
        <authorList>
            <person name="Dougan E. K."/>
            <person name="Rhodes N."/>
            <person name="Thang M."/>
            <person name="Chan C."/>
        </authorList>
    </citation>
    <scope>NUCLEOTIDE SEQUENCE</scope>
</reference>
<organism evidence="3 4">
    <name type="scientific">Symbiodinium pilosum</name>
    <name type="common">Dinoflagellate</name>
    <dbReference type="NCBI Taxonomy" id="2952"/>
    <lineage>
        <taxon>Eukaryota</taxon>
        <taxon>Sar</taxon>
        <taxon>Alveolata</taxon>
        <taxon>Dinophyceae</taxon>
        <taxon>Suessiales</taxon>
        <taxon>Symbiodiniaceae</taxon>
        <taxon>Symbiodinium</taxon>
    </lineage>
</organism>
<dbReference type="Proteomes" id="UP000649617">
    <property type="component" value="Unassembled WGS sequence"/>
</dbReference>
<keyword evidence="4" id="KW-1185">Reference proteome</keyword>
<name>A0A812TQN8_SYMPI</name>
<dbReference type="OrthoDB" id="447764at2759"/>
<accession>A0A812TQN8</accession>
<protein>
    <submittedName>
        <fullName evidence="3">MEGF10 protein</fullName>
    </submittedName>
</protein>
<evidence type="ECO:0000313" key="4">
    <source>
        <dbReference type="Proteomes" id="UP000649617"/>
    </source>
</evidence>
<gene>
    <name evidence="3" type="primary">MEGF10</name>
    <name evidence="3" type="ORF">SPIL2461_LOCUS14176</name>
</gene>